<keyword evidence="2" id="KW-1185">Reference proteome</keyword>
<name>A0A8T1MX15_CLOSI</name>
<reference evidence="1 2" key="2">
    <citation type="journal article" date="2021" name="Genomics">
        <title>High-quality reference genome for Clonorchis sinensis.</title>
        <authorList>
            <person name="Young N.D."/>
            <person name="Stroehlein A.J."/>
            <person name="Kinkar L."/>
            <person name="Wang T."/>
            <person name="Sohn W.M."/>
            <person name="Chang B.C.H."/>
            <person name="Kaur P."/>
            <person name="Weisz D."/>
            <person name="Dudchenko O."/>
            <person name="Aiden E.L."/>
            <person name="Korhonen P.K."/>
            <person name="Gasser R.B."/>
        </authorList>
    </citation>
    <scope>NUCLEOTIDE SEQUENCE [LARGE SCALE GENOMIC DNA]</scope>
    <source>
        <strain evidence="1">Cs-k2</strain>
    </source>
</reference>
<sequence length="131" mass="14050">MDNPLRVSQNYCKQAISPDAGDGINVADVTAVDAAEEDVVSEGESTEHTTVTKAYYCVEDDHHVQVVAIDDHVDTFIDRRGAGEYADVEDGDCGGYGFDLVMGNCVTSIDVSIVHVPQYGLGACKIDSEFT</sequence>
<gene>
    <name evidence="1" type="ORF">CSKR_202508</name>
</gene>
<evidence type="ECO:0000313" key="2">
    <source>
        <dbReference type="Proteomes" id="UP000286415"/>
    </source>
</evidence>
<dbReference type="EMBL" id="NIRI02000013">
    <property type="protein sequence ID" value="KAG5453415.1"/>
    <property type="molecule type" value="Genomic_DNA"/>
</dbReference>
<organism evidence="1 2">
    <name type="scientific">Clonorchis sinensis</name>
    <name type="common">Chinese liver fluke</name>
    <dbReference type="NCBI Taxonomy" id="79923"/>
    <lineage>
        <taxon>Eukaryota</taxon>
        <taxon>Metazoa</taxon>
        <taxon>Spiralia</taxon>
        <taxon>Lophotrochozoa</taxon>
        <taxon>Platyhelminthes</taxon>
        <taxon>Trematoda</taxon>
        <taxon>Digenea</taxon>
        <taxon>Opisthorchiida</taxon>
        <taxon>Opisthorchiata</taxon>
        <taxon>Opisthorchiidae</taxon>
        <taxon>Clonorchis</taxon>
    </lineage>
</organism>
<accession>A0A8T1MX15</accession>
<dbReference type="Proteomes" id="UP000286415">
    <property type="component" value="Unassembled WGS sequence"/>
</dbReference>
<proteinExistence type="predicted"/>
<protein>
    <submittedName>
        <fullName evidence="1">Uncharacterized protein</fullName>
    </submittedName>
</protein>
<comment type="caution">
    <text evidence="1">The sequence shown here is derived from an EMBL/GenBank/DDBJ whole genome shotgun (WGS) entry which is preliminary data.</text>
</comment>
<reference evidence="1 2" key="1">
    <citation type="journal article" date="2018" name="Biotechnol. Adv.">
        <title>Improved genomic resources and new bioinformatic workflow for the carcinogenic parasite Clonorchis sinensis: Biotechnological implications.</title>
        <authorList>
            <person name="Wang D."/>
            <person name="Korhonen P.K."/>
            <person name="Gasser R.B."/>
            <person name="Young N.D."/>
        </authorList>
    </citation>
    <scope>NUCLEOTIDE SEQUENCE [LARGE SCALE GENOMIC DNA]</scope>
    <source>
        <strain evidence="1">Cs-k2</strain>
    </source>
</reference>
<evidence type="ECO:0000313" key="1">
    <source>
        <dbReference type="EMBL" id="KAG5453415.1"/>
    </source>
</evidence>
<dbReference type="AlphaFoldDB" id="A0A8T1MX15"/>